<reference evidence="3" key="1">
    <citation type="submission" date="2017-09" db="EMBL/GenBank/DDBJ databases">
        <title>FDA dAtabase for Regulatory Grade micrObial Sequences (FDA-ARGOS): Supporting development and validation of Infectious Disease Dx tests.</title>
        <authorList>
            <person name="Minogue T."/>
            <person name="Wolcott M."/>
            <person name="Wasieloski L."/>
            <person name="Aguilar W."/>
            <person name="Moore D."/>
            <person name="Tallon L."/>
            <person name="Sadzewicz L."/>
            <person name="Ott S."/>
            <person name="Zhao X."/>
            <person name="Nagaraj S."/>
            <person name="Vavikolanu K."/>
            <person name="Aluvathingal J."/>
            <person name="Nadendla S."/>
            <person name="Sichtig H."/>
        </authorList>
    </citation>
    <scope>NUCLEOTIDE SEQUENCE [LARGE SCALE GENOMIC DNA]</scope>
    <source>
        <strain evidence="3">FDAARGOS_387</strain>
    </source>
</reference>
<evidence type="ECO:0000313" key="4">
    <source>
        <dbReference type="Proteomes" id="UP000373449"/>
    </source>
</evidence>
<sequence length="232" mass="25449">MWALVGGDVGWLALEAHDKFVPAWTLINGIAEVGGVNLQSAIRLLNLLNQQDLIDGSRPLSFYGHNIFDGYFLATDQEHYLCIEAMRQAVLSGTVKKVIYNEDGGPIETAITLDEGFKCNLGMNFFIRKQDVIKAIIEKKTSNGLDLPMPSCLQDMTTIPRDKPQKTSKKTSNLQAKFIHSLIAIHYGNEIANNPRSHIDGARGVIRVAFESNGLTAPSGSAVSGWINQIIP</sequence>
<dbReference type="STRING" id="1111728.GCA_000427805_00369"/>
<dbReference type="AlphaFoldDB" id="A0A2C6DLB1"/>
<evidence type="ECO:0000313" key="2">
    <source>
        <dbReference type="EMBL" id="VFS47776.1"/>
    </source>
</evidence>
<name>A0A2C6DLB1_9GAMM</name>
<evidence type="ECO:0000313" key="1">
    <source>
        <dbReference type="EMBL" id="PHI29483.1"/>
    </source>
</evidence>
<gene>
    <name evidence="1" type="ORF">CRN84_09155</name>
    <name evidence="2" type="ORF">NCTC12282_02715</name>
</gene>
<accession>A0A2C6DLB1</accession>
<dbReference type="EMBL" id="CAADJA010000002">
    <property type="protein sequence ID" value="VFS47776.1"/>
    <property type="molecule type" value="Genomic_DNA"/>
</dbReference>
<proteinExistence type="predicted"/>
<dbReference type="EMBL" id="PDDX01000001">
    <property type="protein sequence ID" value="PHI29483.1"/>
    <property type="molecule type" value="Genomic_DNA"/>
</dbReference>
<organism evidence="1 3">
    <name type="scientific">Budvicia aquatica</name>
    <dbReference type="NCBI Taxonomy" id="82979"/>
    <lineage>
        <taxon>Bacteria</taxon>
        <taxon>Pseudomonadati</taxon>
        <taxon>Pseudomonadota</taxon>
        <taxon>Gammaproteobacteria</taxon>
        <taxon>Enterobacterales</taxon>
        <taxon>Budviciaceae</taxon>
        <taxon>Budvicia</taxon>
    </lineage>
</organism>
<evidence type="ECO:0000313" key="3">
    <source>
        <dbReference type="Proteomes" id="UP000224974"/>
    </source>
</evidence>
<reference evidence="1" key="2">
    <citation type="submission" date="2017-09" db="EMBL/GenBank/DDBJ databases">
        <title>FDA dAtabase for Regulatory Grade micrObial Sequences (FDA-ARGOS): Supporting development and validation of Infectious Disease Dx tests.</title>
        <authorList>
            <person name="Minogue T."/>
            <person name="Wolcott M."/>
            <person name="Wasieloski L."/>
            <person name="Aguilar W."/>
            <person name="Moore D."/>
            <person name="Tallon L.J."/>
            <person name="Sadzewicz L."/>
            <person name="Ott S."/>
            <person name="Zhao X."/>
            <person name="Nagaraj S."/>
            <person name="Vavikolanu K."/>
            <person name="Aluvathingal J."/>
            <person name="Nadendla S."/>
            <person name="Sichtig H."/>
        </authorList>
    </citation>
    <scope>NUCLEOTIDE SEQUENCE</scope>
    <source>
        <strain evidence="1">FDAARGOS_387</strain>
    </source>
</reference>
<dbReference type="Proteomes" id="UP000224974">
    <property type="component" value="Unassembled WGS sequence"/>
</dbReference>
<protein>
    <submittedName>
        <fullName evidence="1">Uncharacterized protein</fullName>
    </submittedName>
</protein>
<dbReference type="Proteomes" id="UP000373449">
    <property type="component" value="Unassembled WGS sequence"/>
</dbReference>
<reference evidence="2 4" key="3">
    <citation type="submission" date="2019-03" db="EMBL/GenBank/DDBJ databases">
        <authorList>
            <consortium name="Pathogen Informatics"/>
        </authorList>
    </citation>
    <scope>NUCLEOTIDE SEQUENCE [LARGE SCALE GENOMIC DNA]</scope>
    <source>
        <strain evidence="2 4">NCTC12282</strain>
    </source>
</reference>
<keyword evidence="3" id="KW-1185">Reference proteome</keyword>